<evidence type="ECO:0000256" key="4">
    <source>
        <dbReference type="ARBA" id="ARBA00022917"/>
    </source>
</evidence>
<protein>
    <recommendedName>
        <fullName evidence="5">Peptide chain release factor 1</fullName>
    </recommendedName>
</protein>
<feature type="domain" description="Peptide chain release factor" evidence="8">
    <location>
        <begin position="61"/>
        <end position="175"/>
    </location>
</feature>
<dbReference type="EMBL" id="LCAV01000011">
    <property type="protein sequence ID" value="KKR99066.1"/>
    <property type="molecule type" value="Genomic_DNA"/>
</dbReference>
<name>A0A0G0VHD8_9BACT</name>
<evidence type="ECO:0000313" key="10">
    <source>
        <dbReference type="Proteomes" id="UP000034108"/>
    </source>
</evidence>
<dbReference type="Proteomes" id="UP000034108">
    <property type="component" value="Unassembled WGS sequence"/>
</dbReference>
<dbReference type="GO" id="GO:0005737">
    <property type="term" value="C:cytoplasm"/>
    <property type="evidence" value="ECO:0007669"/>
    <property type="project" value="UniProtKB-ARBA"/>
</dbReference>
<dbReference type="InterPro" id="IPR050057">
    <property type="entry name" value="Prokaryotic/Mito_RF"/>
</dbReference>
<dbReference type="PATRIC" id="fig|1619048.3.peg.400"/>
<dbReference type="Pfam" id="PF00472">
    <property type="entry name" value="RF-1"/>
    <property type="match status" value="1"/>
</dbReference>
<dbReference type="InterPro" id="IPR000352">
    <property type="entry name" value="Pep_chain_release_fac_I"/>
</dbReference>
<dbReference type="FunFam" id="3.30.70.1660:FF:000002">
    <property type="entry name" value="Peptide chain release factor 1"/>
    <property type="match status" value="1"/>
</dbReference>
<dbReference type="SMART" id="SM00937">
    <property type="entry name" value="PCRF"/>
    <property type="match status" value="1"/>
</dbReference>
<evidence type="ECO:0000256" key="5">
    <source>
        <dbReference type="NCBIfam" id="TIGR00019"/>
    </source>
</evidence>
<dbReference type="FunFam" id="3.30.160.20:FF:000004">
    <property type="entry name" value="Peptide chain release factor 1"/>
    <property type="match status" value="1"/>
</dbReference>
<evidence type="ECO:0000256" key="1">
    <source>
        <dbReference type="ARBA" id="ARBA00002986"/>
    </source>
</evidence>
<dbReference type="Gene3D" id="6.10.140.1950">
    <property type="match status" value="1"/>
</dbReference>
<evidence type="ECO:0000256" key="2">
    <source>
        <dbReference type="ARBA" id="ARBA00010835"/>
    </source>
</evidence>
<dbReference type="STRING" id="1619048.UU49_C0011G0002"/>
<dbReference type="Gene3D" id="3.30.160.20">
    <property type="match status" value="1"/>
</dbReference>
<proteinExistence type="inferred from homology"/>
<dbReference type="InterPro" id="IPR004373">
    <property type="entry name" value="RF-1"/>
</dbReference>
<gene>
    <name evidence="9" type="ORF">UU49_C0011G0002</name>
</gene>
<dbReference type="NCBIfam" id="NF001859">
    <property type="entry name" value="PRK00591.1"/>
    <property type="match status" value="1"/>
</dbReference>
<dbReference type="PANTHER" id="PTHR43804">
    <property type="entry name" value="LD18447P"/>
    <property type="match status" value="1"/>
</dbReference>
<dbReference type="SUPFAM" id="SSF75620">
    <property type="entry name" value="Release factor"/>
    <property type="match status" value="1"/>
</dbReference>
<evidence type="ECO:0000256" key="7">
    <source>
        <dbReference type="SAM" id="MobiDB-lite"/>
    </source>
</evidence>
<dbReference type="Gene3D" id="3.30.70.1660">
    <property type="match status" value="1"/>
</dbReference>
<dbReference type="NCBIfam" id="TIGR00019">
    <property type="entry name" value="prfA"/>
    <property type="match status" value="1"/>
</dbReference>
<keyword evidence="3" id="KW-0488">Methylation</keyword>
<dbReference type="PANTHER" id="PTHR43804:SF7">
    <property type="entry name" value="LD18447P"/>
    <property type="match status" value="1"/>
</dbReference>
<feature type="region of interest" description="Disordered" evidence="7">
    <location>
        <begin position="281"/>
        <end position="300"/>
    </location>
</feature>
<dbReference type="Pfam" id="PF03462">
    <property type="entry name" value="PCRF"/>
    <property type="match status" value="1"/>
</dbReference>
<reference evidence="9 10" key="1">
    <citation type="journal article" date="2015" name="Nature">
        <title>rRNA introns, odd ribosomes, and small enigmatic genomes across a large radiation of phyla.</title>
        <authorList>
            <person name="Brown C.T."/>
            <person name="Hug L.A."/>
            <person name="Thomas B.C."/>
            <person name="Sharon I."/>
            <person name="Castelle C.J."/>
            <person name="Singh A."/>
            <person name="Wilkins M.J."/>
            <person name="Williams K.H."/>
            <person name="Banfield J.F."/>
        </authorList>
    </citation>
    <scope>NUCLEOTIDE SEQUENCE [LARGE SCALE GENOMIC DNA]</scope>
</reference>
<comment type="similarity">
    <text evidence="2">Belongs to the prokaryotic/mitochondrial release factor family.</text>
</comment>
<evidence type="ECO:0000259" key="8">
    <source>
        <dbReference type="SMART" id="SM00937"/>
    </source>
</evidence>
<keyword evidence="4" id="KW-0648">Protein biosynthesis</keyword>
<comment type="caution">
    <text evidence="9">The sequence shown here is derived from an EMBL/GenBank/DDBJ whole genome shotgun (WGS) entry which is preliminary data.</text>
</comment>
<dbReference type="AlphaFoldDB" id="A0A0G0VHD8"/>
<dbReference type="GO" id="GO:0016149">
    <property type="term" value="F:translation release factor activity, codon specific"/>
    <property type="evidence" value="ECO:0007669"/>
    <property type="project" value="InterPro"/>
</dbReference>
<dbReference type="InterPro" id="IPR005139">
    <property type="entry name" value="PCRF"/>
</dbReference>
<evidence type="ECO:0000256" key="6">
    <source>
        <dbReference type="SAM" id="Coils"/>
    </source>
</evidence>
<accession>A0A0G0VHD8</accession>
<dbReference type="InterPro" id="IPR045853">
    <property type="entry name" value="Pep_chain_release_fac_I_sf"/>
</dbReference>
<comment type="function">
    <text evidence="1">Peptide chain release factor 1 directs the termination of translation in response to the peptide chain termination codons UAG and UAA.</text>
</comment>
<evidence type="ECO:0000313" key="9">
    <source>
        <dbReference type="EMBL" id="KKR99066.1"/>
    </source>
</evidence>
<evidence type="ECO:0000256" key="3">
    <source>
        <dbReference type="ARBA" id="ARBA00022481"/>
    </source>
</evidence>
<sequence length="349" mass="39893">MDLKIIRQKYNELNAELQNPIIINDVAKFKKKSRDFNELKEAINRADELEKITKEIEETKKMLKDESDAELVKTIETEIAALTDKKTKLTNELDEILNPQDPLDKKDVIVEIRAGAGGDESALFAAELFRLYSLFAEKHNWKTHMISSNRIGIGGFKEVIFSIIGKGVFKFLKYESGVHRVQRVPETEKSGRIHTSTSTVAILPEVEEVDLKIEPKDLKIETSTAGGHGGQSVNTTYSAIRITHLPSGLVVSCQDERSQQQNRAQAMQVLRSRLYQMQEEKRRQELSEQRLSQIGTGDRSEKIRTYNFPQDRLTDHRIKQNWHNLPKIMNGEIDEIIEALRKAERGLGK</sequence>
<feature type="coiled-coil region" evidence="6">
    <location>
        <begin position="39"/>
        <end position="92"/>
    </location>
</feature>
<keyword evidence="6" id="KW-0175">Coiled coil</keyword>
<organism evidence="9 10">
    <name type="scientific">Candidatus Magasanikbacteria bacterium GW2011_GWC2_41_17</name>
    <dbReference type="NCBI Taxonomy" id="1619048"/>
    <lineage>
        <taxon>Bacteria</taxon>
        <taxon>Candidatus Magasanikiibacteriota</taxon>
    </lineage>
</organism>